<evidence type="ECO:0000313" key="1">
    <source>
        <dbReference type="EMBL" id="GFH41358.1"/>
    </source>
</evidence>
<sequence>MADLTSKIEFHYEKMDGSPVFDAKVLIGQIGEVVSNPEHVALPGHHILTEKLPETLIFTKHDQEFLVLYVPDYQQLYVRIIAADGSETDHTITARTGQKFDLSKLGDLSHDNYRINVTYRDNLGEIINDVMTETPEIIADTTDNGNQYFDNEPQILVIEYVEKVSAMTLRYVLLDTEINLVAPRQLAGDLGDVIDEPIPATLDDMDYLFEKIRDLSARRYVNHGGELIYEYSINSDIIGKAQSVLAEYSDASEKLPEQAQMLKNLLTDKTATATQIREVTALVRTEQAENASQVARENEAADAASKLKVNETEEVTLAEILTTLTQVRDILTTIDAKYDKINEKIDDLQTYVSTDDIKQKQSSNQSTDPSEVLQSLIDFRDKVFSETDDLAV</sequence>
<dbReference type="AlphaFoldDB" id="A0A6A0BA73"/>
<dbReference type="EMBL" id="BLLH01000013">
    <property type="protein sequence ID" value="GFH41358.1"/>
    <property type="molecule type" value="Genomic_DNA"/>
</dbReference>
<protein>
    <submittedName>
        <fullName evidence="1">Uncharacterized protein</fullName>
    </submittedName>
</protein>
<dbReference type="Proteomes" id="UP000475928">
    <property type="component" value="Unassembled WGS sequence"/>
</dbReference>
<proteinExistence type="predicted"/>
<reference evidence="1 2" key="1">
    <citation type="submission" date="2020-02" db="EMBL/GenBank/DDBJ databases">
        <title>Draft genome sequence of Lactococcus sp. Hs20B0-1.</title>
        <authorList>
            <person name="Noda S."/>
            <person name="Yuki M."/>
            <person name="Ohkuma M."/>
        </authorList>
    </citation>
    <scope>NUCLEOTIDE SEQUENCE [LARGE SCALE GENOMIC DNA]</scope>
    <source>
        <strain evidence="1 2">Hs20B0-1</strain>
    </source>
</reference>
<dbReference type="RefSeq" id="WP_172357772.1">
    <property type="nucleotide sequence ID" value="NZ_BLLH01000013.1"/>
</dbReference>
<organism evidence="1 2">
    <name type="scientific">Pseudolactococcus insecticola</name>
    <dbReference type="NCBI Taxonomy" id="2709158"/>
    <lineage>
        <taxon>Bacteria</taxon>
        <taxon>Bacillati</taxon>
        <taxon>Bacillota</taxon>
        <taxon>Bacilli</taxon>
        <taxon>Lactobacillales</taxon>
        <taxon>Streptococcaceae</taxon>
        <taxon>Pseudolactococcus</taxon>
    </lineage>
</organism>
<accession>A0A6A0BA73</accession>
<name>A0A6A0BA73_9LACT</name>
<evidence type="ECO:0000313" key="2">
    <source>
        <dbReference type="Proteomes" id="UP000475928"/>
    </source>
</evidence>
<gene>
    <name evidence="1" type="ORF">Hs20B_17560</name>
</gene>
<comment type="caution">
    <text evidence="1">The sequence shown here is derived from an EMBL/GenBank/DDBJ whole genome shotgun (WGS) entry which is preliminary data.</text>
</comment>
<keyword evidence="2" id="KW-1185">Reference proteome</keyword>